<comment type="similarity">
    <text evidence="3">Belongs to the small GTPase superfamily. Arf family.</text>
</comment>
<dbReference type="InterPro" id="IPR045872">
    <property type="entry name" value="Arf1-5-like"/>
</dbReference>
<keyword evidence="8" id="KW-0653">Protein transport</keyword>
<dbReference type="Pfam" id="PF00025">
    <property type="entry name" value="Arf"/>
    <property type="match status" value="1"/>
</dbReference>
<dbReference type="Pfam" id="PF08079">
    <property type="entry name" value="Ribosomal_L30_N"/>
    <property type="match status" value="1"/>
</dbReference>
<dbReference type="InterPro" id="IPR027417">
    <property type="entry name" value="P-loop_NTPase"/>
</dbReference>
<sequence>MGSSFSKLFAGLFHKKEMRILMVGLDAAGKTTILYKLKLGEIVTTIPTIGFNVETVEYKNISFTVWDVGGQDKIRPLWRHYFQNTQGIIFVVDSNDRDRIHEAREELLRMLNEDELRDALLLIFANKQDLPNAMSAAEITEKLGLHSLRQRTCTTPTLEHVLVPETLLKKRKTQEKAAAEKRVADTAARKARKAQRKVIFKRADQYVREYRSKERDEIRLHRQAKAAGNFYVPAQPKLAFVIRIKGINQIAPKPRKVLQLLRLLQINNGVFVRLTKATTQMLQLVNPYIAYGEPNLKSIRELIYKRGYGKVNKQRIPLTDNSVIEKSLGKYGIVCVEDLIHEIYTVGPNFKLASNFLWPFKLSNATGGYSIKKALHFIEGGDAGDRETKINKLIRQMN</sequence>
<name>A0A9P6M3J5_9FUNG</name>
<dbReference type="OrthoDB" id="28644at2759"/>
<dbReference type="Gene3D" id="3.30.1390.20">
    <property type="entry name" value="Ribosomal protein L30, ferredoxin-like fold domain"/>
    <property type="match status" value="1"/>
</dbReference>
<dbReference type="SMART" id="SM00177">
    <property type="entry name" value="ARF"/>
    <property type="match status" value="1"/>
</dbReference>
<evidence type="ECO:0000256" key="9">
    <source>
        <dbReference type="ARBA" id="ARBA00022980"/>
    </source>
</evidence>
<dbReference type="FunFam" id="3.30.1390.20:FF:000003">
    <property type="entry name" value="60S ribosomal protein L7"/>
    <property type="match status" value="1"/>
</dbReference>
<dbReference type="InterPro" id="IPR035808">
    <property type="entry name" value="Ribosomal_uL30_euk_arc"/>
</dbReference>
<dbReference type="NCBIfam" id="TIGR01310">
    <property type="entry name" value="uL30_euk"/>
    <property type="match status" value="1"/>
</dbReference>
<keyword evidence="5" id="KW-0449">Lipoprotein</keyword>
<proteinExistence type="inferred from homology"/>
<keyword evidence="11 13" id="KW-0342">GTP-binding</keyword>
<dbReference type="InterPro" id="IPR005225">
    <property type="entry name" value="Small_GTP-bd"/>
</dbReference>
<dbReference type="CDD" id="cd01657">
    <property type="entry name" value="Ribosomal_L7_archeal_euk"/>
    <property type="match status" value="1"/>
</dbReference>
<evidence type="ECO:0000259" key="15">
    <source>
        <dbReference type="Pfam" id="PF00327"/>
    </source>
</evidence>
<dbReference type="GO" id="GO:0005525">
    <property type="term" value="F:GTP binding"/>
    <property type="evidence" value="ECO:0007669"/>
    <property type="project" value="UniProtKB-KW"/>
</dbReference>
<dbReference type="Proteomes" id="UP000749646">
    <property type="component" value="Unassembled WGS sequence"/>
</dbReference>
<evidence type="ECO:0000256" key="12">
    <source>
        <dbReference type="ARBA" id="ARBA00023274"/>
    </source>
</evidence>
<dbReference type="InterPro" id="IPR005998">
    <property type="entry name" value="Ribosomal_uL30_euk"/>
</dbReference>
<evidence type="ECO:0000256" key="3">
    <source>
        <dbReference type="ARBA" id="ARBA00010290"/>
    </source>
</evidence>
<dbReference type="InterPro" id="IPR039699">
    <property type="entry name" value="Ribosomal_uL30"/>
</dbReference>
<keyword evidence="4" id="KW-0813">Transport</keyword>
<evidence type="ECO:0000313" key="17">
    <source>
        <dbReference type="EMBL" id="KAF9964006.1"/>
    </source>
</evidence>
<evidence type="ECO:0000256" key="11">
    <source>
        <dbReference type="ARBA" id="ARBA00023134"/>
    </source>
</evidence>
<dbReference type="FunFam" id="3.40.50.300:FF:003539">
    <property type="entry name" value="ADP-ribosylation factor 1"/>
    <property type="match status" value="1"/>
</dbReference>
<keyword evidence="9 17" id="KW-0689">Ribosomal protein</keyword>
<dbReference type="GO" id="GO:0003924">
    <property type="term" value="F:GTPase activity"/>
    <property type="evidence" value="ECO:0007669"/>
    <property type="project" value="InterPro"/>
</dbReference>
<evidence type="ECO:0000256" key="1">
    <source>
        <dbReference type="ARBA" id="ARBA00004555"/>
    </source>
</evidence>
<keyword evidence="12" id="KW-0687">Ribonucleoprotein</keyword>
<evidence type="ECO:0000313" key="18">
    <source>
        <dbReference type="Proteomes" id="UP000749646"/>
    </source>
</evidence>
<protein>
    <submittedName>
        <fullName evidence="17">60S ribosomal protein L7</fullName>
    </submittedName>
</protein>
<organism evidence="17 18">
    <name type="scientific">Modicella reniformis</name>
    <dbReference type="NCBI Taxonomy" id="1440133"/>
    <lineage>
        <taxon>Eukaryota</taxon>
        <taxon>Fungi</taxon>
        <taxon>Fungi incertae sedis</taxon>
        <taxon>Mucoromycota</taxon>
        <taxon>Mortierellomycotina</taxon>
        <taxon>Mortierellomycetes</taxon>
        <taxon>Mortierellales</taxon>
        <taxon>Mortierellaceae</taxon>
        <taxon>Modicella</taxon>
    </lineage>
</organism>
<evidence type="ECO:0000256" key="5">
    <source>
        <dbReference type="ARBA" id="ARBA00022707"/>
    </source>
</evidence>
<dbReference type="GO" id="GO:0016192">
    <property type="term" value="P:vesicle-mediated transport"/>
    <property type="evidence" value="ECO:0007669"/>
    <property type="project" value="UniProtKB-KW"/>
</dbReference>
<evidence type="ECO:0000256" key="2">
    <source>
        <dbReference type="ARBA" id="ARBA00007594"/>
    </source>
</evidence>
<keyword evidence="14" id="KW-0460">Magnesium</keyword>
<dbReference type="GO" id="GO:0000463">
    <property type="term" value="P:maturation of LSU-rRNA from tricistronic rRNA transcript (SSU-rRNA, 5.8S rRNA, LSU-rRNA)"/>
    <property type="evidence" value="ECO:0007669"/>
    <property type="project" value="TreeGrafter"/>
</dbReference>
<keyword evidence="6 13" id="KW-0547">Nucleotide-binding</keyword>
<dbReference type="GO" id="GO:0015031">
    <property type="term" value="P:protein transport"/>
    <property type="evidence" value="ECO:0007669"/>
    <property type="project" value="UniProtKB-KW"/>
</dbReference>
<keyword evidence="7" id="KW-0931">ER-Golgi transport</keyword>
<dbReference type="Gene3D" id="3.40.50.300">
    <property type="entry name" value="P-loop containing nucleotide triphosphate hydrolases"/>
    <property type="match status" value="1"/>
</dbReference>
<keyword evidence="10" id="KW-0333">Golgi apparatus</keyword>
<evidence type="ECO:0000256" key="14">
    <source>
        <dbReference type="PIRSR" id="PIRSR606689-2"/>
    </source>
</evidence>
<dbReference type="PRINTS" id="PR00328">
    <property type="entry name" value="SAR1GTPBP"/>
</dbReference>
<keyword evidence="14" id="KW-0479">Metal-binding</keyword>
<feature type="binding site" evidence="13">
    <location>
        <begin position="126"/>
        <end position="129"/>
    </location>
    <ligand>
        <name>GTP</name>
        <dbReference type="ChEBI" id="CHEBI:37565"/>
    </ligand>
</feature>
<dbReference type="NCBIfam" id="TIGR00231">
    <property type="entry name" value="small_GTP"/>
    <property type="match status" value="1"/>
</dbReference>
<dbReference type="GO" id="GO:0003735">
    <property type="term" value="F:structural constituent of ribosome"/>
    <property type="evidence" value="ECO:0007669"/>
    <property type="project" value="TreeGrafter"/>
</dbReference>
<feature type="domain" description="Large ribosomal subunit protein uL30 N-terminal eukaryotes" evidence="16">
    <location>
        <begin position="163"/>
        <end position="234"/>
    </location>
</feature>
<dbReference type="GO" id="GO:0003723">
    <property type="term" value="F:RNA binding"/>
    <property type="evidence" value="ECO:0007669"/>
    <property type="project" value="InterPro"/>
</dbReference>
<dbReference type="FunFam" id="3.30.1390.20:FF:000002">
    <property type="entry name" value="60S ribosomal protein L7"/>
    <property type="match status" value="1"/>
</dbReference>
<dbReference type="SMART" id="SM00175">
    <property type="entry name" value="RAB"/>
    <property type="match status" value="1"/>
</dbReference>
<dbReference type="EMBL" id="JAAAHW010006241">
    <property type="protein sequence ID" value="KAF9964006.1"/>
    <property type="molecule type" value="Genomic_DNA"/>
</dbReference>
<dbReference type="InterPro" id="IPR016082">
    <property type="entry name" value="Ribosomal_uL30_ferredoxin-like"/>
</dbReference>
<dbReference type="SMART" id="SM00178">
    <property type="entry name" value="SAR"/>
    <property type="match status" value="1"/>
</dbReference>
<evidence type="ECO:0000256" key="7">
    <source>
        <dbReference type="ARBA" id="ARBA00022892"/>
    </source>
</evidence>
<evidence type="ECO:0000256" key="10">
    <source>
        <dbReference type="ARBA" id="ARBA00023034"/>
    </source>
</evidence>
<feature type="domain" description="Large ribosomal subunit protein uL30-like ferredoxin-like fold" evidence="15">
    <location>
        <begin position="239"/>
        <end position="289"/>
    </location>
</feature>
<dbReference type="CDD" id="cd04150">
    <property type="entry name" value="Arf1_5_like"/>
    <property type="match status" value="1"/>
</dbReference>
<dbReference type="AlphaFoldDB" id="A0A9P6M3J5"/>
<comment type="subcellular location">
    <subcellularLocation>
        <location evidence="1">Golgi apparatus</location>
    </subcellularLocation>
</comment>
<dbReference type="SUPFAM" id="SSF55129">
    <property type="entry name" value="Ribosomal protein L30p/L7e"/>
    <property type="match status" value="1"/>
</dbReference>
<accession>A0A9P6M3J5</accession>
<feature type="binding site" evidence="14">
    <location>
        <position position="48"/>
    </location>
    <ligand>
        <name>Mg(2+)</name>
        <dbReference type="ChEBI" id="CHEBI:18420"/>
    </ligand>
</feature>
<dbReference type="InterPro" id="IPR018038">
    <property type="entry name" value="Ribosomal_uL30_CS"/>
</dbReference>
<feature type="binding site" evidence="13">
    <location>
        <begin position="24"/>
        <end position="31"/>
    </location>
    <ligand>
        <name>GTP</name>
        <dbReference type="ChEBI" id="CHEBI:37565"/>
    </ligand>
</feature>
<reference evidence="17" key="1">
    <citation type="journal article" date="2020" name="Fungal Divers.">
        <title>Resolving the Mortierellaceae phylogeny through synthesis of multi-gene phylogenetics and phylogenomics.</title>
        <authorList>
            <person name="Vandepol N."/>
            <person name="Liber J."/>
            <person name="Desiro A."/>
            <person name="Na H."/>
            <person name="Kennedy M."/>
            <person name="Barry K."/>
            <person name="Grigoriev I.V."/>
            <person name="Miller A.N."/>
            <person name="O'Donnell K."/>
            <person name="Stajich J.E."/>
            <person name="Bonito G."/>
        </authorList>
    </citation>
    <scope>NUCLEOTIDE SEQUENCE</scope>
    <source>
        <strain evidence="17">MES-2147</strain>
    </source>
</reference>
<dbReference type="Pfam" id="PF00327">
    <property type="entry name" value="Ribosomal_L30"/>
    <property type="match status" value="1"/>
</dbReference>
<dbReference type="GO" id="GO:0022625">
    <property type="term" value="C:cytosolic large ribosomal subunit"/>
    <property type="evidence" value="ECO:0007669"/>
    <property type="project" value="TreeGrafter"/>
</dbReference>
<dbReference type="PANTHER" id="PTHR11524:SF16">
    <property type="entry name" value="LARGE RIBOSOMAL SUBUNIT PROTEIN UL30"/>
    <property type="match status" value="1"/>
</dbReference>
<feature type="binding site" evidence="13">
    <location>
        <position position="70"/>
    </location>
    <ligand>
        <name>GTP</name>
        <dbReference type="ChEBI" id="CHEBI:37565"/>
    </ligand>
</feature>
<keyword evidence="18" id="KW-1185">Reference proteome</keyword>
<dbReference type="InterPro" id="IPR006689">
    <property type="entry name" value="Small_GTPase_ARF/SAR"/>
</dbReference>
<comment type="caution">
    <text evidence="17">The sequence shown here is derived from an EMBL/GenBank/DDBJ whole genome shotgun (WGS) entry which is preliminary data.</text>
</comment>
<dbReference type="GO" id="GO:0005794">
    <property type="term" value="C:Golgi apparatus"/>
    <property type="evidence" value="ECO:0007669"/>
    <property type="project" value="UniProtKB-SubCell"/>
</dbReference>
<dbReference type="PROSITE" id="PS00634">
    <property type="entry name" value="RIBOSOMAL_L30"/>
    <property type="match status" value="1"/>
</dbReference>
<evidence type="ECO:0000256" key="6">
    <source>
        <dbReference type="ARBA" id="ARBA00022741"/>
    </source>
</evidence>
<dbReference type="PROSITE" id="PS51417">
    <property type="entry name" value="ARF"/>
    <property type="match status" value="1"/>
</dbReference>
<feature type="binding site" evidence="14">
    <location>
        <position position="31"/>
    </location>
    <ligand>
        <name>Mg(2+)</name>
        <dbReference type="ChEBI" id="CHEBI:18420"/>
    </ligand>
</feature>
<dbReference type="InterPro" id="IPR012988">
    <property type="entry name" value="Ribosomal_uL30_N_euk"/>
</dbReference>
<evidence type="ECO:0000256" key="4">
    <source>
        <dbReference type="ARBA" id="ARBA00022448"/>
    </source>
</evidence>
<keyword evidence="5" id="KW-0519">Myristate</keyword>
<dbReference type="SUPFAM" id="SSF52540">
    <property type="entry name" value="P-loop containing nucleoside triphosphate hydrolases"/>
    <property type="match status" value="1"/>
</dbReference>
<dbReference type="PANTHER" id="PTHR11524">
    <property type="entry name" value="60S RIBOSOMAL PROTEIN L7"/>
    <property type="match status" value="1"/>
</dbReference>
<dbReference type="InterPro" id="IPR036919">
    <property type="entry name" value="Ribo_uL30_ferredoxin-like_sf"/>
</dbReference>
<gene>
    <name evidence="17" type="primary">RPL7</name>
    <name evidence="17" type="ORF">BGZ65_011597</name>
</gene>
<evidence type="ECO:0000256" key="13">
    <source>
        <dbReference type="PIRSR" id="PIRSR606689-1"/>
    </source>
</evidence>
<dbReference type="GO" id="GO:0046872">
    <property type="term" value="F:metal ion binding"/>
    <property type="evidence" value="ECO:0007669"/>
    <property type="project" value="UniProtKB-KW"/>
</dbReference>
<comment type="similarity">
    <text evidence="2">Belongs to the universal ribosomal protein uL30 family.</text>
</comment>
<evidence type="ECO:0000259" key="16">
    <source>
        <dbReference type="Pfam" id="PF08079"/>
    </source>
</evidence>
<evidence type="ECO:0000256" key="8">
    <source>
        <dbReference type="ARBA" id="ARBA00022927"/>
    </source>
</evidence>